<comment type="caution">
    <text evidence="1">The sequence shown here is derived from an EMBL/GenBank/DDBJ whole genome shotgun (WGS) entry which is preliminary data.</text>
</comment>
<keyword evidence="2" id="KW-1185">Reference proteome</keyword>
<protein>
    <submittedName>
        <fullName evidence="1">Uncharacterized protein</fullName>
    </submittedName>
</protein>
<proteinExistence type="predicted"/>
<gene>
    <name evidence="1" type="ORF">ITX44_31815</name>
</gene>
<evidence type="ECO:0000313" key="2">
    <source>
        <dbReference type="Proteomes" id="UP000749040"/>
    </source>
</evidence>
<name>A0ABS2U0C4_9ACTN</name>
<reference evidence="1 2" key="1">
    <citation type="submission" date="2021-01" db="EMBL/GenBank/DDBJ databases">
        <title>Streptomyces acididurans sp. nov., isolated from a peat swamp forest soil.</title>
        <authorList>
            <person name="Chantavorakit T."/>
            <person name="Duangmal K."/>
        </authorList>
    </citation>
    <scope>NUCLEOTIDE SEQUENCE [LARGE SCALE GENOMIC DNA]</scope>
    <source>
        <strain evidence="1 2">KK5PA1</strain>
    </source>
</reference>
<organism evidence="1 2">
    <name type="scientific">Actinacidiphila acididurans</name>
    <dbReference type="NCBI Taxonomy" id="2784346"/>
    <lineage>
        <taxon>Bacteria</taxon>
        <taxon>Bacillati</taxon>
        <taxon>Actinomycetota</taxon>
        <taxon>Actinomycetes</taxon>
        <taxon>Kitasatosporales</taxon>
        <taxon>Streptomycetaceae</taxon>
        <taxon>Actinacidiphila</taxon>
    </lineage>
</organism>
<dbReference type="RefSeq" id="WP_205361657.1">
    <property type="nucleotide sequence ID" value="NZ_JADKYB010000022.1"/>
</dbReference>
<evidence type="ECO:0000313" key="1">
    <source>
        <dbReference type="EMBL" id="MBM9509053.1"/>
    </source>
</evidence>
<dbReference type="Proteomes" id="UP000749040">
    <property type="component" value="Unassembled WGS sequence"/>
</dbReference>
<accession>A0ABS2U0C4</accession>
<sequence>MSVTWEWAELEGGPADGTRIRVTGRPRVLQVTADCPVEDSASGGEAALRVAALYIYRRKRSQSPLRYGWDWASP</sequence>
<dbReference type="EMBL" id="JADKYB010000022">
    <property type="protein sequence ID" value="MBM9509053.1"/>
    <property type="molecule type" value="Genomic_DNA"/>
</dbReference>